<name>A0ACB8U673_9APHY</name>
<protein>
    <submittedName>
        <fullName evidence="1">Uncharacterized protein</fullName>
    </submittedName>
</protein>
<proteinExistence type="predicted"/>
<comment type="caution">
    <text evidence="1">The sequence shown here is derived from an EMBL/GenBank/DDBJ whole genome shotgun (WGS) entry which is preliminary data.</text>
</comment>
<dbReference type="EMBL" id="MU274909">
    <property type="protein sequence ID" value="KAI0089823.1"/>
    <property type="molecule type" value="Genomic_DNA"/>
</dbReference>
<evidence type="ECO:0000313" key="2">
    <source>
        <dbReference type="Proteomes" id="UP001055072"/>
    </source>
</evidence>
<keyword evidence="2" id="KW-1185">Reference proteome</keyword>
<sequence>MGNPASVAHGPGLIGTFINIFLYGIMVTQCFMYFSRYQSDRMWMKVLVSVLLVTDTLNCVFDIWWIYDALIKHFADETALINSNWVFSTSPAIVGVVATIVQLFFAWRVKVLTNNWAAVTLIIVTALASVVGGVGSAIYIHYIPAFAEFQRFRAIVIVWLISAVICDCTVTAALTWHLRKHKTGFSNTDDILNRIIRLTVQNGLLTAVWAMIDLITFLATPTGLHLLFNIPLAKLYTNSLMSSLNSRTGWRYQSTETDRKSQNIELGSRRPDLLNLSTVTRPEVFISVESHQMVDVNDSDKADIEWSQTSSNHAPSVKQPVEAM</sequence>
<accession>A0ACB8U673</accession>
<evidence type="ECO:0000313" key="1">
    <source>
        <dbReference type="EMBL" id="KAI0089823.1"/>
    </source>
</evidence>
<gene>
    <name evidence="1" type="ORF">BDY19DRAFT_87392</name>
</gene>
<organism evidence="1 2">
    <name type="scientific">Irpex rosettiformis</name>
    <dbReference type="NCBI Taxonomy" id="378272"/>
    <lineage>
        <taxon>Eukaryota</taxon>
        <taxon>Fungi</taxon>
        <taxon>Dikarya</taxon>
        <taxon>Basidiomycota</taxon>
        <taxon>Agaricomycotina</taxon>
        <taxon>Agaricomycetes</taxon>
        <taxon>Polyporales</taxon>
        <taxon>Irpicaceae</taxon>
        <taxon>Irpex</taxon>
    </lineage>
</organism>
<dbReference type="Proteomes" id="UP001055072">
    <property type="component" value="Unassembled WGS sequence"/>
</dbReference>
<reference evidence="1" key="1">
    <citation type="journal article" date="2021" name="Environ. Microbiol.">
        <title>Gene family expansions and transcriptome signatures uncover fungal adaptations to wood decay.</title>
        <authorList>
            <person name="Hage H."/>
            <person name="Miyauchi S."/>
            <person name="Viragh M."/>
            <person name="Drula E."/>
            <person name="Min B."/>
            <person name="Chaduli D."/>
            <person name="Navarro D."/>
            <person name="Favel A."/>
            <person name="Norest M."/>
            <person name="Lesage-Meessen L."/>
            <person name="Balint B."/>
            <person name="Merenyi Z."/>
            <person name="de Eugenio L."/>
            <person name="Morin E."/>
            <person name="Martinez A.T."/>
            <person name="Baldrian P."/>
            <person name="Stursova M."/>
            <person name="Martinez M.J."/>
            <person name="Novotny C."/>
            <person name="Magnuson J.K."/>
            <person name="Spatafora J.W."/>
            <person name="Maurice S."/>
            <person name="Pangilinan J."/>
            <person name="Andreopoulos W."/>
            <person name="LaButti K."/>
            <person name="Hundley H."/>
            <person name="Na H."/>
            <person name="Kuo A."/>
            <person name="Barry K."/>
            <person name="Lipzen A."/>
            <person name="Henrissat B."/>
            <person name="Riley R."/>
            <person name="Ahrendt S."/>
            <person name="Nagy L.G."/>
            <person name="Grigoriev I.V."/>
            <person name="Martin F."/>
            <person name="Rosso M.N."/>
        </authorList>
    </citation>
    <scope>NUCLEOTIDE SEQUENCE</scope>
    <source>
        <strain evidence="1">CBS 384.51</strain>
    </source>
</reference>